<dbReference type="RefSeq" id="WP_057327318.1">
    <property type="nucleotide sequence ID" value="NZ_JADMVU010000021.1"/>
</dbReference>
<name>A0A174W8Q1_PARDI</name>
<comment type="caution">
    <text evidence="1">The sequence shown here is derived from an EMBL/GenBank/DDBJ whole genome shotgun (WGS) entry which is preliminary data.</text>
</comment>
<reference evidence="1 2" key="1">
    <citation type="submission" date="2019-07" db="EMBL/GenBank/DDBJ databases">
        <title>Genome sequencing of Parabacteroides distasonis iSURF_7.</title>
        <authorList>
            <person name="Degefu H.N."/>
            <person name="Ruoff K.L."/>
            <person name="Price C.E."/>
            <person name="Valls R.A."/>
            <person name="O'Toole G.A."/>
        </authorList>
    </citation>
    <scope>NUCLEOTIDE SEQUENCE [LARGE SCALE GENOMIC DNA]</scope>
    <source>
        <strain evidence="1 2">CFPLTA003_1B</strain>
    </source>
</reference>
<organism evidence="1 2">
    <name type="scientific">Parabacteroides distasonis</name>
    <dbReference type="NCBI Taxonomy" id="823"/>
    <lineage>
        <taxon>Bacteria</taxon>
        <taxon>Pseudomonadati</taxon>
        <taxon>Bacteroidota</taxon>
        <taxon>Bacteroidia</taxon>
        <taxon>Bacteroidales</taxon>
        <taxon>Tannerellaceae</taxon>
        <taxon>Parabacteroides</taxon>
    </lineage>
</organism>
<sequence>MGTDYSPLSEAVLRYTGLRVEREFPFHPTREWRFDFAIPQAHVAIEVEGGLWNGGRHFRPEGWKRDTEKYNEAAACGWLVIRTTPAELLNVRTLQWIVRAIKTRD</sequence>
<dbReference type="InterPro" id="IPR011335">
    <property type="entry name" value="Restrct_endonuc-II-like"/>
</dbReference>
<dbReference type="AlphaFoldDB" id="A0A174W8Q1"/>
<evidence type="ECO:0000313" key="2">
    <source>
        <dbReference type="Proteomes" id="UP000315827"/>
    </source>
</evidence>
<evidence type="ECO:0008006" key="3">
    <source>
        <dbReference type="Google" id="ProtNLM"/>
    </source>
</evidence>
<proteinExistence type="predicted"/>
<accession>A0A174W8Q1</accession>
<gene>
    <name evidence="1" type="ORF">FSA05_01335</name>
</gene>
<dbReference type="Gene3D" id="3.40.960.10">
    <property type="entry name" value="VSR Endonuclease"/>
    <property type="match status" value="1"/>
</dbReference>
<dbReference type="Proteomes" id="UP000315827">
    <property type="component" value="Unassembled WGS sequence"/>
</dbReference>
<dbReference type="SUPFAM" id="SSF52980">
    <property type="entry name" value="Restriction endonuclease-like"/>
    <property type="match status" value="1"/>
</dbReference>
<protein>
    <recommendedName>
        <fullName evidence="3">DUF559 domain-containing protein</fullName>
    </recommendedName>
</protein>
<dbReference type="EMBL" id="VOHW01000001">
    <property type="protein sequence ID" value="TWV64290.1"/>
    <property type="molecule type" value="Genomic_DNA"/>
</dbReference>
<evidence type="ECO:0000313" key="1">
    <source>
        <dbReference type="EMBL" id="TWV64290.1"/>
    </source>
</evidence>